<evidence type="ECO:0000256" key="2">
    <source>
        <dbReference type="ARBA" id="ARBA00022679"/>
    </source>
</evidence>
<comment type="caution">
    <text evidence="4">The sequence shown here is derived from an EMBL/GenBank/DDBJ whole genome shotgun (WGS) entry which is preliminary data.</text>
</comment>
<comment type="similarity">
    <text evidence="1">Belongs to the transferase hexapeptide repeat family.</text>
</comment>
<proteinExistence type="inferred from homology"/>
<keyword evidence="2 4" id="KW-0808">Transferase</keyword>
<dbReference type="Proteomes" id="UP001440599">
    <property type="component" value="Unassembled WGS sequence"/>
</dbReference>
<reference evidence="4 5" key="1">
    <citation type="submission" date="2024-03" db="EMBL/GenBank/DDBJ databases">
        <title>Human intestinal bacterial collection.</title>
        <authorList>
            <person name="Pauvert C."/>
            <person name="Hitch T.C.A."/>
            <person name="Clavel T."/>
        </authorList>
    </citation>
    <scope>NUCLEOTIDE SEQUENCE [LARGE SCALE GENOMIC DNA]</scope>
    <source>
        <strain evidence="4 5">CLA-AP-H34</strain>
    </source>
</reference>
<dbReference type="InterPro" id="IPR011004">
    <property type="entry name" value="Trimer_LpxA-like_sf"/>
</dbReference>
<evidence type="ECO:0000313" key="5">
    <source>
        <dbReference type="Proteomes" id="UP001440599"/>
    </source>
</evidence>
<dbReference type="GO" id="GO:0016746">
    <property type="term" value="F:acyltransferase activity"/>
    <property type="evidence" value="ECO:0007669"/>
    <property type="project" value="UniProtKB-KW"/>
</dbReference>
<gene>
    <name evidence="4" type="ORF">WMO45_04720</name>
</gene>
<sequence>MLECRKGRKIAYGTTIEVLSGGSLETGFFTMNSGSVLIAAKRVQLGNDVMIARNVVIYDSDFHALGAESDVSAAPVVIGDHVWIATNAMILNGVSIGAGSVIAANTLVSRSVKEQALVGQKIEEVVLREHVEWRR</sequence>
<dbReference type="SUPFAM" id="SSF51161">
    <property type="entry name" value="Trimeric LpxA-like enzymes"/>
    <property type="match status" value="1"/>
</dbReference>
<name>A0ABV1EMJ5_9FIRM</name>
<dbReference type="PANTHER" id="PTHR23416">
    <property type="entry name" value="SIALIC ACID SYNTHASE-RELATED"/>
    <property type="match status" value="1"/>
</dbReference>
<organism evidence="4 5">
    <name type="scientific">Flavonifractor hominis</name>
    <dbReference type="NCBI Taxonomy" id="3133178"/>
    <lineage>
        <taxon>Bacteria</taxon>
        <taxon>Bacillati</taxon>
        <taxon>Bacillota</taxon>
        <taxon>Clostridia</taxon>
        <taxon>Eubacteriales</taxon>
        <taxon>Oscillospiraceae</taxon>
        <taxon>Flavonifractor</taxon>
    </lineage>
</organism>
<evidence type="ECO:0000313" key="4">
    <source>
        <dbReference type="EMBL" id="MEQ2455816.1"/>
    </source>
</evidence>
<keyword evidence="3" id="KW-0677">Repeat</keyword>
<dbReference type="EC" id="2.3.1.-" evidence="4"/>
<dbReference type="PANTHER" id="PTHR23416:SF23">
    <property type="entry name" value="ACETYLTRANSFERASE C18B11.09C-RELATED"/>
    <property type="match status" value="1"/>
</dbReference>
<dbReference type="InterPro" id="IPR001451">
    <property type="entry name" value="Hexapep"/>
</dbReference>
<protein>
    <submittedName>
        <fullName evidence="4">Acyltransferase</fullName>
        <ecNumber evidence="4">2.3.1.-</ecNumber>
    </submittedName>
</protein>
<dbReference type="InterPro" id="IPR018357">
    <property type="entry name" value="Hexapep_transf_CS"/>
</dbReference>
<accession>A0ABV1EMJ5</accession>
<dbReference type="PROSITE" id="PS00101">
    <property type="entry name" value="HEXAPEP_TRANSFERASES"/>
    <property type="match status" value="1"/>
</dbReference>
<evidence type="ECO:0000256" key="3">
    <source>
        <dbReference type="ARBA" id="ARBA00022737"/>
    </source>
</evidence>
<dbReference type="InterPro" id="IPR051159">
    <property type="entry name" value="Hexapeptide_acetyltransf"/>
</dbReference>
<dbReference type="RefSeq" id="WP_349139416.1">
    <property type="nucleotide sequence ID" value="NZ_JBBMFT010000002.1"/>
</dbReference>
<keyword evidence="5" id="KW-1185">Reference proteome</keyword>
<evidence type="ECO:0000256" key="1">
    <source>
        <dbReference type="ARBA" id="ARBA00007274"/>
    </source>
</evidence>
<dbReference type="EMBL" id="JBBMFT010000002">
    <property type="protein sequence ID" value="MEQ2455816.1"/>
    <property type="molecule type" value="Genomic_DNA"/>
</dbReference>
<dbReference type="Gene3D" id="2.160.10.10">
    <property type="entry name" value="Hexapeptide repeat proteins"/>
    <property type="match status" value="1"/>
</dbReference>
<keyword evidence="4" id="KW-0012">Acyltransferase</keyword>
<dbReference type="CDD" id="cd04647">
    <property type="entry name" value="LbH_MAT_like"/>
    <property type="match status" value="1"/>
</dbReference>
<dbReference type="Pfam" id="PF00132">
    <property type="entry name" value="Hexapep"/>
    <property type="match status" value="1"/>
</dbReference>